<evidence type="ECO:0000313" key="4">
    <source>
        <dbReference type="EMBL" id="WRT65734.1"/>
    </source>
</evidence>
<feature type="coiled-coil region" evidence="1">
    <location>
        <begin position="27"/>
        <end position="54"/>
    </location>
</feature>
<evidence type="ECO:0000256" key="2">
    <source>
        <dbReference type="SAM" id="MobiDB-lite"/>
    </source>
</evidence>
<feature type="region of interest" description="Disordered" evidence="2">
    <location>
        <begin position="212"/>
        <end position="258"/>
    </location>
</feature>
<keyword evidence="3" id="KW-1133">Transmembrane helix</keyword>
<dbReference type="Proteomes" id="UP001329825">
    <property type="component" value="Chromosome 3"/>
</dbReference>
<keyword evidence="1" id="KW-0175">Coiled coil</keyword>
<gene>
    <name evidence="4" type="ORF">IL334_002682</name>
</gene>
<proteinExistence type="predicted"/>
<evidence type="ECO:0008006" key="6">
    <source>
        <dbReference type="Google" id="ProtNLM"/>
    </source>
</evidence>
<feature type="transmembrane region" description="Helical" evidence="3">
    <location>
        <begin position="80"/>
        <end position="101"/>
    </location>
</feature>
<dbReference type="RefSeq" id="XP_062790474.1">
    <property type="nucleotide sequence ID" value="XM_062934423.1"/>
</dbReference>
<sequence>MSKKLTELEAAALTSFTPAGQAALYNIHLAQQAEKDERDALKAAEEKKKKLLEDVRPEEVRPGEVVDGWIQEWCPPLYQFLDIFAAPHLAIGIFILFHMTYWYTTPWYIHFLIPWPTIYLIPIYCTWKCMKNPKDRVLLLSYWPILCVLEYLEILLFRDQARSMVWWPKLKAIFCFVIYCVIDNDVILDSRGKPKDKKPVYGAVKLIERFLPSPPEEKSKDAKEKDRKTSEDKDKDRRSSREKKSSRGKDEKDKKKAK</sequence>
<evidence type="ECO:0000256" key="1">
    <source>
        <dbReference type="SAM" id="Coils"/>
    </source>
</evidence>
<keyword evidence="3" id="KW-0812">Transmembrane</keyword>
<dbReference type="GeneID" id="87954813"/>
<name>A0ABZ1CX40_9TREE</name>
<evidence type="ECO:0000313" key="5">
    <source>
        <dbReference type="Proteomes" id="UP001329825"/>
    </source>
</evidence>
<keyword evidence="3" id="KW-0472">Membrane</keyword>
<organism evidence="4 5">
    <name type="scientific">Kwoniella shivajii</name>
    <dbReference type="NCBI Taxonomy" id="564305"/>
    <lineage>
        <taxon>Eukaryota</taxon>
        <taxon>Fungi</taxon>
        <taxon>Dikarya</taxon>
        <taxon>Basidiomycota</taxon>
        <taxon>Agaricomycotina</taxon>
        <taxon>Tremellomycetes</taxon>
        <taxon>Tremellales</taxon>
        <taxon>Cryptococcaceae</taxon>
        <taxon>Kwoniella</taxon>
    </lineage>
</organism>
<protein>
    <recommendedName>
        <fullName evidence="6">Translocation protein SEC62</fullName>
    </recommendedName>
</protein>
<evidence type="ECO:0000256" key="3">
    <source>
        <dbReference type="SAM" id="Phobius"/>
    </source>
</evidence>
<feature type="transmembrane region" description="Helical" evidence="3">
    <location>
        <begin position="170"/>
        <end position="188"/>
    </location>
</feature>
<feature type="compositionally biased region" description="Basic and acidic residues" evidence="2">
    <location>
        <begin position="215"/>
        <end position="258"/>
    </location>
</feature>
<feature type="transmembrane region" description="Helical" evidence="3">
    <location>
        <begin position="107"/>
        <end position="125"/>
    </location>
</feature>
<accession>A0ABZ1CX40</accession>
<keyword evidence="5" id="KW-1185">Reference proteome</keyword>
<feature type="transmembrane region" description="Helical" evidence="3">
    <location>
        <begin position="137"/>
        <end position="158"/>
    </location>
</feature>
<reference evidence="4 5" key="1">
    <citation type="submission" date="2024-01" db="EMBL/GenBank/DDBJ databases">
        <title>Comparative genomics of Cryptococcus and Kwoniella reveals pathogenesis evolution and contrasting modes of karyotype evolution via chromosome fusion or intercentromeric recombination.</title>
        <authorList>
            <person name="Coelho M.A."/>
            <person name="David-Palma M."/>
            <person name="Shea T."/>
            <person name="Bowers K."/>
            <person name="McGinley-Smith S."/>
            <person name="Mohammad A.W."/>
            <person name="Gnirke A."/>
            <person name="Yurkov A.M."/>
            <person name="Nowrousian M."/>
            <person name="Sun S."/>
            <person name="Cuomo C.A."/>
            <person name="Heitman J."/>
        </authorList>
    </citation>
    <scope>NUCLEOTIDE SEQUENCE [LARGE SCALE GENOMIC DNA]</scope>
    <source>
        <strain evidence="4">CBS 11374</strain>
    </source>
</reference>
<dbReference type="EMBL" id="CP141883">
    <property type="protein sequence ID" value="WRT65734.1"/>
    <property type="molecule type" value="Genomic_DNA"/>
</dbReference>